<accession>A0ABY4ENB2</accession>
<keyword evidence="3 4" id="KW-0012">Acyltransferase</keyword>
<dbReference type="HAMAP" id="MF_00727">
    <property type="entry name" value="Tgl"/>
    <property type="match status" value="1"/>
</dbReference>
<dbReference type="Proteomes" id="UP000831787">
    <property type="component" value="Chromosome"/>
</dbReference>
<keyword evidence="1 4" id="KW-0808">Transferase</keyword>
<keyword evidence="5" id="KW-1185">Reference proteome</keyword>
<evidence type="ECO:0000313" key="5">
    <source>
        <dbReference type="Proteomes" id="UP000831787"/>
    </source>
</evidence>
<dbReference type="NCBIfam" id="NF002869">
    <property type="entry name" value="PRK03187.1"/>
    <property type="match status" value="1"/>
</dbReference>
<name>A0ABY4ENB2_9BACI</name>
<organism evidence="4 5">
    <name type="scientific">Halobacillus salinarum</name>
    <dbReference type="NCBI Taxonomy" id="2932257"/>
    <lineage>
        <taxon>Bacteria</taxon>
        <taxon>Bacillati</taxon>
        <taxon>Bacillota</taxon>
        <taxon>Bacilli</taxon>
        <taxon>Bacillales</taxon>
        <taxon>Bacillaceae</taxon>
        <taxon>Halobacillus</taxon>
    </lineage>
</organism>
<sequence>MIQVSGRPFQPSDSWKTNKVDSDIIEALQKSPNVYAYYSEQGLLFEIKARRNIVESAKAMDAGESVFATFKNARCNSEYWNLTEAGGFLLKRDAQPGNAVQDIFTNSDLYRFECATACVILLYDGLLQTIGSPSFNYLFPSIYLYSWYSDDDLGLHTFYSDHSIPGDVVYFMNPDVDASTPWFRGVNAIAMGNDHYFGHGFGIRTDDEIIEVLNEKRKAGSQQSAYLTSLITRPSFQQLGAYTAQGRSAQKTAPPLVHHNRNSISFMHYLYVLRIQFKI</sequence>
<evidence type="ECO:0000256" key="2">
    <source>
        <dbReference type="ARBA" id="ARBA00022969"/>
    </source>
</evidence>
<reference evidence="4 5" key="1">
    <citation type="submission" date="2022-04" db="EMBL/GenBank/DDBJ databases">
        <title>Halobacillus sp. isolated from saltern.</title>
        <authorList>
            <person name="Won M."/>
            <person name="Lee C.-M."/>
            <person name="Woen H.-Y."/>
            <person name="Kwon S.-W."/>
        </authorList>
    </citation>
    <scope>NUCLEOTIDE SEQUENCE [LARGE SCALE GENOMIC DNA]</scope>
    <source>
        <strain evidence="4 5">SSBR10-3</strain>
    </source>
</reference>
<dbReference type="RefSeq" id="WP_244712219.1">
    <property type="nucleotide sequence ID" value="NZ_CP095073.1"/>
</dbReference>
<evidence type="ECO:0000313" key="4">
    <source>
        <dbReference type="EMBL" id="UOQ45470.1"/>
    </source>
</evidence>
<protein>
    <submittedName>
        <fullName evidence="4">Protein-glutamine gamma-glutamyltransferase</fullName>
        <ecNumber evidence="4">2.3.2.13</ecNumber>
    </submittedName>
</protein>
<gene>
    <name evidence="4" type="ORF">MUN89_05860</name>
</gene>
<evidence type="ECO:0000256" key="3">
    <source>
        <dbReference type="ARBA" id="ARBA00023315"/>
    </source>
</evidence>
<dbReference type="InterPro" id="IPR020916">
    <property type="entry name" value="Gln_gamma-glutamylTfrase_bac"/>
</dbReference>
<dbReference type="GO" id="GO:0003810">
    <property type="term" value="F:protein-glutamine gamma-glutamyltransferase activity"/>
    <property type="evidence" value="ECO:0007669"/>
    <property type="project" value="UniProtKB-EC"/>
</dbReference>
<keyword evidence="2" id="KW-0749">Sporulation</keyword>
<dbReference type="EMBL" id="CP095073">
    <property type="protein sequence ID" value="UOQ45470.1"/>
    <property type="molecule type" value="Genomic_DNA"/>
</dbReference>
<proteinExistence type="inferred from homology"/>
<dbReference type="Pfam" id="PF20085">
    <property type="entry name" value="TGL"/>
    <property type="match status" value="1"/>
</dbReference>
<evidence type="ECO:0000256" key="1">
    <source>
        <dbReference type="ARBA" id="ARBA00022679"/>
    </source>
</evidence>
<dbReference type="EC" id="2.3.2.13" evidence="4"/>